<dbReference type="SUPFAM" id="SSF56925">
    <property type="entry name" value="OMPA-like"/>
    <property type="match status" value="1"/>
</dbReference>
<sequence length="188" mass="19892">MKGKFLLSVLTLIFPASLAAQVSTPPADAPIPFQRYEVFAGADYISANQVKNSSALVGFNVGGDAKLNKWFGGEVDFGDFVYSSSSLVSPRTTTFMAGPQFFIPSDKITGFIHVLFGGEHTSNASIKPNISFAYAFGGGVEYALSNHLSVRVSGDAILSATTQDPNNLGFSPNTYSNGRASGGLAYHF</sequence>
<protein>
    <submittedName>
        <fullName evidence="4">Outer membrane protein</fullName>
    </submittedName>
</protein>
<gene>
    <name evidence="4" type="ORF">ACFPT7_19320</name>
</gene>
<name>A0ABW1EKT7_9BACT</name>
<keyword evidence="5" id="KW-1185">Reference proteome</keyword>
<dbReference type="EMBL" id="JBHSPH010000010">
    <property type="protein sequence ID" value="MFC5864466.1"/>
    <property type="molecule type" value="Genomic_DNA"/>
</dbReference>
<keyword evidence="1 2" id="KW-0732">Signal</keyword>
<organism evidence="4 5">
    <name type="scientific">Acidicapsa dinghuensis</name>
    <dbReference type="NCBI Taxonomy" id="2218256"/>
    <lineage>
        <taxon>Bacteria</taxon>
        <taxon>Pseudomonadati</taxon>
        <taxon>Acidobacteriota</taxon>
        <taxon>Terriglobia</taxon>
        <taxon>Terriglobales</taxon>
        <taxon>Acidobacteriaceae</taxon>
        <taxon>Acidicapsa</taxon>
    </lineage>
</organism>
<comment type="caution">
    <text evidence="4">The sequence shown here is derived from an EMBL/GenBank/DDBJ whole genome shotgun (WGS) entry which is preliminary data.</text>
</comment>
<dbReference type="InterPro" id="IPR027385">
    <property type="entry name" value="Beta-barrel_OMP"/>
</dbReference>
<dbReference type="Gene3D" id="2.40.160.20">
    <property type="match status" value="1"/>
</dbReference>
<proteinExistence type="predicted"/>
<evidence type="ECO:0000259" key="3">
    <source>
        <dbReference type="Pfam" id="PF13505"/>
    </source>
</evidence>
<evidence type="ECO:0000313" key="5">
    <source>
        <dbReference type="Proteomes" id="UP001596091"/>
    </source>
</evidence>
<reference evidence="5" key="1">
    <citation type="journal article" date="2019" name="Int. J. Syst. Evol. Microbiol.">
        <title>The Global Catalogue of Microorganisms (GCM) 10K type strain sequencing project: providing services to taxonomists for standard genome sequencing and annotation.</title>
        <authorList>
            <consortium name="The Broad Institute Genomics Platform"/>
            <consortium name="The Broad Institute Genome Sequencing Center for Infectious Disease"/>
            <person name="Wu L."/>
            <person name="Ma J."/>
        </authorList>
    </citation>
    <scope>NUCLEOTIDE SEQUENCE [LARGE SCALE GENOMIC DNA]</scope>
    <source>
        <strain evidence="5">JCM 4087</strain>
    </source>
</reference>
<feature type="chain" id="PRO_5046242668" evidence="2">
    <location>
        <begin position="20"/>
        <end position="188"/>
    </location>
</feature>
<evidence type="ECO:0000256" key="2">
    <source>
        <dbReference type="SAM" id="SignalP"/>
    </source>
</evidence>
<feature type="domain" description="Outer membrane protein beta-barrel" evidence="3">
    <location>
        <begin position="19"/>
        <end position="188"/>
    </location>
</feature>
<accession>A0ABW1EKT7</accession>
<dbReference type="InterPro" id="IPR011250">
    <property type="entry name" value="OMP/PagP_B-barrel"/>
</dbReference>
<dbReference type="Proteomes" id="UP001596091">
    <property type="component" value="Unassembled WGS sequence"/>
</dbReference>
<feature type="signal peptide" evidence="2">
    <location>
        <begin position="1"/>
        <end position="19"/>
    </location>
</feature>
<evidence type="ECO:0000256" key="1">
    <source>
        <dbReference type="ARBA" id="ARBA00022729"/>
    </source>
</evidence>
<dbReference type="Pfam" id="PF13505">
    <property type="entry name" value="OMP_b-brl"/>
    <property type="match status" value="1"/>
</dbReference>
<dbReference type="RefSeq" id="WP_263333198.1">
    <property type="nucleotide sequence ID" value="NZ_JAGSYH010000001.1"/>
</dbReference>
<evidence type="ECO:0000313" key="4">
    <source>
        <dbReference type="EMBL" id="MFC5864466.1"/>
    </source>
</evidence>